<dbReference type="AlphaFoldDB" id="A0A1M6PP23"/>
<dbReference type="NCBIfam" id="TIGR02837">
    <property type="entry name" value="spore_II_R"/>
    <property type="match status" value="1"/>
</dbReference>
<evidence type="ECO:0000313" key="3">
    <source>
        <dbReference type="Proteomes" id="UP000184082"/>
    </source>
</evidence>
<keyword evidence="1" id="KW-0472">Membrane</keyword>
<organism evidence="2 3">
    <name type="scientific">Caminicella sporogenes DSM 14501</name>
    <dbReference type="NCBI Taxonomy" id="1121266"/>
    <lineage>
        <taxon>Bacteria</taxon>
        <taxon>Bacillati</taxon>
        <taxon>Bacillota</taxon>
        <taxon>Clostridia</taxon>
        <taxon>Peptostreptococcales</taxon>
        <taxon>Caminicellaceae</taxon>
        <taxon>Caminicella</taxon>
    </lineage>
</organism>
<name>A0A1M6PP23_9FIRM</name>
<gene>
    <name evidence="2" type="ORF">SAMN02745883_01248</name>
</gene>
<keyword evidence="3" id="KW-1185">Reference proteome</keyword>
<dbReference type="Proteomes" id="UP000184082">
    <property type="component" value="Unassembled WGS sequence"/>
</dbReference>
<reference evidence="2 3" key="1">
    <citation type="submission" date="2016-11" db="EMBL/GenBank/DDBJ databases">
        <authorList>
            <person name="Jaros S."/>
            <person name="Januszkiewicz K."/>
            <person name="Wedrychowicz H."/>
        </authorList>
    </citation>
    <scope>NUCLEOTIDE SEQUENCE [LARGE SCALE GENOMIC DNA]</scope>
    <source>
        <strain evidence="2 3">DSM 14501</strain>
    </source>
</reference>
<evidence type="ECO:0000313" key="2">
    <source>
        <dbReference type="EMBL" id="SHK09670.1"/>
    </source>
</evidence>
<feature type="transmembrane region" description="Helical" evidence="1">
    <location>
        <begin position="7"/>
        <end position="26"/>
    </location>
</feature>
<protein>
    <submittedName>
        <fullName evidence="2">Stage II sporulation protein R</fullName>
    </submittedName>
</protein>
<sequence>MMYKKKNVIGFILLGLIIFTIFFNIFDVYKNRESYKQDLIRFHVIANSDSPIDQALKLKVRDRVLKEMDSRLNTRDINKAKEIIRENIKEIEEIALDEIKKNGFDYSVRAALEKSNFPTKIYGSIALPAGTYEALRIVIGKGEGKNWWCVLFPPLCFIDVKSGLTNEKTKEELRQVLTKEEFDMINAAASKEGQLPIKLKFKIVEILENSKWKIKRLVGYKN</sequence>
<accession>A0A1M6PP23</accession>
<dbReference type="RefSeq" id="WP_242945053.1">
    <property type="nucleotide sequence ID" value="NZ_FRAJ01000009.1"/>
</dbReference>
<dbReference type="Pfam" id="PF09551">
    <property type="entry name" value="Spore_II_R"/>
    <property type="match status" value="1"/>
</dbReference>
<keyword evidence="1" id="KW-1133">Transmembrane helix</keyword>
<dbReference type="EMBL" id="FRAJ01000009">
    <property type="protein sequence ID" value="SHK09670.1"/>
    <property type="molecule type" value="Genomic_DNA"/>
</dbReference>
<dbReference type="STRING" id="1121266.SAMN02745883_01248"/>
<keyword evidence="1" id="KW-0812">Transmembrane</keyword>
<dbReference type="InterPro" id="IPR014202">
    <property type="entry name" value="Spore_II_R"/>
</dbReference>
<evidence type="ECO:0000256" key="1">
    <source>
        <dbReference type="SAM" id="Phobius"/>
    </source>
</evidence>
<proteinExistence type="predicted"/>